<keyword evidence="5 10" id="KW-0812">Transmembrane</keyword>
<evidence type="ECO:0000259" key="14">
    <source>
        <dbReference type="Pfam" id="PF00593"/>
    </source>
</evidence>
<evidence type="ECO:0000256" key="1">
    <source>
        <dbReference type="ARBA" id="ARBA00004571"/>
    </source>
</evidence>
<evidence type="ECO:0000256" key="5">
    <source>
        <dbReference type="ARBA" id="ARBA00022692"/>
    </source>
</evidence>
<keyword evidence="8 16" id="KW-0675">Receptor</keyword>
<name>A0A516SI81_9NEIS</name>
<evidence type="ECO:0000256" key="6">
    <source>
        <dbReference type="ARBA" id="ARBA00023077"/>
    </source>
</evidence>
<evidence type="ECO:0000256" key="7">
    <source>
        <dbReference type="ARBA" id="ARBA00023136"/>
    </source>
</evidence>
<dbReference type="InterPro" id="IPR000531">
    <property type="entry name" value="Beta-barrel_TonB"/>
</dbReference>
<keyword evidence="7 10" id="KW-0472">Membrane</keyword>
<dbReference type="InterPro" id="IPR039426">
    <property type="entry name" value="TonB-dep_rcpt-like"/>
</dbReference>
<dbReference type="AlphaFoldDB" id="A0A516SI81"/>
<dbReference type="SUPFAM" id="SSF56935">
    <property type="entry name" value="Porins"/>
    <property type="match status" value="1"/>
</dbReference>
<dbReference type="Gene3D" id="2.40.170.20">
    <property type="entry name" value="TonB-dependent receptor, beta-barrel domain"/>
    <property type="match status" value="1"/>
</dbReference>
<keyword evidence="6 11" id="KW-0798">TonB box</keyword>
<evidence type="ECO:0000256" key="8">
    <source>
        <dbReference type="ARBA" id="ARBA00023170"/>
    </source>
</evidence>
<evidence type="ECO:0000256" key="2">
    <source>
        <dbReference type="ARBA" id="ARBA00009810"/>
    </source>
</evidence>
<dbReference type="InterPro" id="IPR012910">
    <property type="entry name" value="Plug_dom"/>
</dbReference>
<keyword evidence="17" id="KW-1185">Reference proteome</keyword>
<evidence type="ECO:0000256" key="12">
    <source>
        <dbReference type="SAM" id="MobiDB-lite"/>
    </source>
</evidence>
<dbReference type="PANTHER" id="PTHR47234:SF2">
    <property type="entry name" value="TONB-DEPENDENT RECEPTOR"/>
    <property type="match status" value="1"/>
</dbReference>
<evidence type="ECO:0000313" key="16">
    <source>
        <dbReference type="EMBL" id="QDQ27867.1"/>
    </source>
</evidence>
<evidence type="ECO:0000256" key="4">
    <source>
        <dbReference type="ARBA" id="ARBA00022452"/>
    </source>
</evidence>
<dbReference type="InterPro" id="IPR036942">
    <property type="entry name" value="Beta-barrel_TonB_sf"/>
</dbReference>
<feature type="domain" description="TonB-dependent receptor-like beta-barrel" evidence="14">
    <location>
        <begin position="472"/>
        <end position="851"/>
    </location>
</feature>
<dbReference type="OrthoDB" id="8530571at2"/>
<evidence type="ECO:0000256" key="3">
    <source>
        <dbReference type="ARBA" id="ARBA00022448"/>
    </source>
</evidence>
<dbReference type="PANTHER" id="PTHR47234">
    <property type="match status" value="1"/>
</dbReference>
<keyword evidence="9 10" id="KW-0998">Cell outer membrane</keyword>
<feature type="chain" id="PRO_5022105313" evidence="13">
    <location>
        <begin position="24"/>
        <end position="892"/>
    </location>
</feature>
<feature type="signal peptide" evidence="13">
    <location>
        <begin position="1"/>
        <end position="23"/>
    </location>
</feature>
<keyword evidence="3 10" id="KW-0813">Transport</keyword>
<dbReference type="Pfam" id="PF07715">
    <property type="entry name" value="Plug"/>
    <property type="match status" value="1"/>
</dbReference>
<dbReference type="Gene3D" id="2.170.130.10">
    <property type="entry name" value="TonB-dependent receptor, plug domain"/>
    <property type="match status" value="1"/>
</dbReference>
<accession>A0A516SI81</accession>
<dbReference type="GO" id="GO:0009279">
    <property type="term" value="C:cell outer membrane"/>
    <property type="evidence" value="ECO:0007669"/>
    <property type="project" value="UniProtKB-SubCell"/>
</dbReference>
<dbReference type="Proteomes" id="UP000317550">
    <property type="component" value="Chromosome"/>
</dbReference>
<dbReference type="EMBL" id="CP041730">
    <property type="protein sequence ID" value="QDQ27867.1"/>
    <property type="molecule type" value="Genomic_DNA"/>
</dbReference>
<dbReference type="InterPro" id="IPR037066">
    <property type="entry name" value="Plug_dom_sf"/>
</dbReference>
<sequence length="892" mass="96776">MRMKQLAYAISLMGIAGMTHVYADDQPQKAEKIEITGSSIKRIAKEGALPVTTVTKEEIARSGATTAAEVISNISANGIGGLSDAQAVGTGASYASASLRGLGENSTLVLVNGRRMTSYAIRGGGVDLNSIPLAAIERIEVLKDGASAIYGSDAVAGVINFVLKKNFQGGEATATYGKATQGGGGLGRFNAVAGFGEPSRDGYNVFVTYDYAKIDRMKATDRDFSKTADLRHIGFIDKRSFASFPGNYSSDEDGNFATDRSNGGAANYAPSPNCPEGQLRGGLCRYDYVQDIDTIPKSEKHNLFARFTMNLNEQTQLFAEAMYSQDESDNFTAATPVRTDQIPRPFAEQTAYMVPATNPYNPTFGTANPIDLMIAGRTVELGGRHNGYKNTANRFLVGVKGNLGQWDYDTSIGRSEGKGIEKLISGWVSEPKIREGMANGWFSPAERTRNAADHDRLVAAQLVGDSRVSKRSVTWADFKVSTAFEGLLAEPIGFAIGGEFRKEKMDDVPNDWYQTGIIIGGSGTILPVHASRDVKSLFTELNVPFTKTIEMQLAARYDNYGDFNNTAPKIGLRWQPVNSLLLRGSYGKGFRAPNLDDLNQQREIGTQGNFDDPLRCIVTPTGYDNTANGFDCANQFSAWATGNKNLKPEESTQSSLGFVFEPSRNLSIGATWWQVEVKHAINQYGFDALIADPDLTAKYIVRNPLSAADAANGLTVGAIDHYDFSSQNLGGTKTAGVDLDLAYRFRMAAVGNVKLGFNGTYYTKQDVKLNPAGKYEDANGSYFNTLPYGRWKASTSASFDHGAWSETFIVNSAAGYTDADPAHTVSSYTTLDMQLTYAGLKNAKFTFGLKNAFNRKPPLTNQGDLFAVGWDTRTVGDARGRFAYGSLNYKFW</sequence>
<keyword evidence="13" id="KW-0732">Signal</keyword>
<comment type="similarity">
    <text evidence="2 10 11">Belongs to the TonB-dependent receptor family.</text>
</comment>
<evidence type="ECO:0000256" key="11">
    <source>
        <dbReference type="RuleBase" id="RU003357"/>
    </source>
</evidence>
<comment type="subcellular location">
    <subcellularLocation>
        <location evidence="1 10">Cell outer membrane</location>
        <topology evidence="1 10">Multi-pass membrane protein</topology>
    </subcellularLocation>
</comment>
<evidence type="ECO:0000259" key="15">
    <source>
        <dbReference type="Pfam" id="PF07715"/>
    </source>
</evidence>
<feature type="region of interest" description="Disordered" evidence="12">
    <location>
        <begin position="252"/>
        <end position="272"/>
    </location>
</feature>
<dbReference type="CDD" id="cd01347">
    <property type="entry name" value="ligand_gated_channel"/>
    <property type="match status" value="1"/>
</dbReference>
<feature type="domain" description="TonB-dependent receptor plug" evidence="15">
    <location>
        <begin position="48"/>
        <end position="158"/>
    </location>
</feature>
<dbReference type="KEGG" id="cari:FNU76_16780"/>
<organism evidence="16 17">
    <name type="scientific">Chitinimonas arctica</name>
    <dbReference type="NCBI Taxonomy" id="2594795"/>
    <lineage>
        <taxon>Bacteria</taxon>
        <taxon>Pseudomonadati</taxon>
        <taxon>Pseudomonadota</taxon>
        <taxon>Betaproteobacteria</taxon>
        <taxon>Neisseriales</taxon>
        <taxon>Chitinibacteraceae</taxon>
        <taxon>Chitinimonas</taxon>
    </lineage>
</organism>
<dbReference type="PROSITE" id="PS52016">
    <property type="entry name" value="TONB_DEPENDENT_REC_3"/>
    <property type="match status" value="1"/>
</dbReference>
<evidence type="ECO:0000256" key="9">
    <source>
        <dbReference type="ARBA" id="ARBA00023237"/>
    </source>
</evidence>
<proteinExistence type="inferred from homology"/>
<dbReference type="Pfam" id="PF00593">
    <property type="entry name" value="TonB_dep_Rec_b-barrel"/>
    <property type="match status" value="1"/>
</dbReference>
<protein>
    <submittedName>
        <fullName evidence="16">TonB-dependent receptor</fullName>
    </submittedName>
</protein>
<keyword evidence="4 10" id="KW-1134">Transmembrane beta strand</keyword>
<evidence type="ECO:0000256" key="10">
    <source>
        <dbReference type="PROSITE-ProRule" id="PRU01360"/>
    </source>
</evidence>
<reference evidence="17" key="1">
    <citation type="submission" date="2019-07" db="EMBL/GenBank/DDBJ databases">
        <title>Chitinimonas sp. nov., isolated from Ny-Alesund, arctica soil.</title>
        <authorList>
            <person name="Xu Q."/>
            <person name="Peng F."/>
        </authorList>
    </citation>
    <scope>NUCLEOTIDE SEQUENCE [LARGE SCALE GENOMIC DNA]</scope>
    <source>
        <strain evidence="17">R3-44</strain>
    </source>
</reference>
<dbReference type="RefSeq" id="WP_144279255.1">
    <property type="nucleotide sequence ID" value="NZ_CP041730.1"/>
</dbReference>
<evidence type="ECO:0000313" key="17">
    <source>
        <dbReference type="Proteomes" id="UP000317550"/>
    </source>
</evidence>
<gene>
    <name evidence="16" type="ORF">FNU76_16780</name>
</gene>
<evidence type="ECO:0000256" key="13">
    <source>
        <dbReference type="SAM" id="SignalP"/>
    </source>
</evidence>